<feature type="non-terminal residue" evidence="1">
    <location>
        <position position="29"/>
    </location>
</feature>
<dbReference type="AlphaFoldDB" id="A0A8S2G787"/>
<reference evidence="1" key="1">
    <citation type="submission" date="2021-02" db="EMBL/GenBank/DDBJ databases">
        <authorList>
            <person name="Nowell W R."/>
        </authorList>
    </citation>
    <scope>NUCLEOTIDE SEQUENCE</scope>
</reference>
<comment type="caution">
    <text evidence="1">The sequence shown here is derived from an EMBL/GenBank/DDBJ whole genome shotgun (WGS) entry which is preliminary data.</text>
</comment>
<gene>
    <name evidence="1" type="ORF">OVA965_LOCUS44256</name>
    <name evidence="2" type="ORF">TMI583_LOCUS46946</name>
</gene>
<sequence>MTGVPATPGDTFPESMLADICQTIKENVP</sequence>
<evidence type="ECO:0000313" key="3">
    <source>
        <dbReference type="Proteomes" id="UP000677228"/>
    </source>
</evidence>
<name>A0A8S2G787_9BILA</name>
<proteinExistence type="predicted"/>
<evidence type="ECO:0000313" key="2">
    <source>
        <dbReference type="EMBL" id="CAF4476471.1"/>
    </source>
</evidence>
<dbReference type="EMBL" id="CAJOBA010089100">
    <property type="protein sequence ID" value="CAF4476471.1"/>
    <property type="molecule type" value="Genomic_DNA"/>
</dbReference>
<dbReference type="EMBL" id="CAJNOK010062255">
    <property type="protein sequence ID" value="CAF1640494.1"/>
    <property type="molecule type" value="Genomic_DNA"/>
</dbReference>
<accession>A0A8S2G787</accession>
<organism evidence="1 3">
    <name type="scientific">Didymodactylos carnosus</name>
    <dbReference type="NCBI Taxonomy" id="1234261"/>
    <lineage>
        <taxon>Eukaryota</taxon>
        <taxon>Metazoa</taxon>
        <taxon>Spiralia</taxon>
        <taxon>Gnathifera</taxon>
        <taxon>Rotifera</taxon>
        <taxon>Eurotatoria</taxon>
        <taxon>Bdelloidea</taxon>
        <taxon>Philodinida</taxon>
        <taxon>Philodinidae</taxon>
        <taxon>Didymodactylos</taxon>
    </lineage>
</organism>
<dbReference type="Proteomes" id="UP000682733">
    <property type="component" value="Unassembled WGS sequence"/>
</dbReference>
<evidence type="ECO:0000313" key="1">
    <source>
        <dbReference type="EMBL" id="CAF1640494.1"/>
    </source>
</evidence>
<protein>
    <submittedName>
        <fullName evidence="1">Uncharacterized protein</fullName>
    </submittedName>
</protein>
<dbReference type="Proteomes" id="UP000677228">
    <property type="component" value="Unassembled WGS sequence"/>
</dbReference>